<reference evidence="8" key="1">
    <citation type="submission" date="2022-09" db="EMBL/GenBank/DDBJ databases">
        <title>Intensive care unit water sources are persistently colonized with multi-drug resistant bacteria and are the site of extensive horizontal gene transfer of antibiotic resistance genes.</title>
        <authorList>
            <person name="Diorio-Toth L."/>
        </authorList>
    </citation>
    <scope>NUCLEOTIDE SEQUENCE</scope>
    <source>
        <strain evidence="8">GD04147</strain>
    </source>
</reference>
<dbReference type="Proteomes" id="UP001158076">
    <property type="component" value="Unassembled WGS sequence"/>
</dbReference>
<dbReference type="RefSeq" id="WP_014597311.1">
    <property type="nucleotide sequence ID" value="NZ_BCAJ01000048.1"/>
</dbReference>
<dbReference type="PROSITE" id="PS51146">
    <property type="entry name" value="KAIC"/>
    <property type="match status" value="2"/>
</dbReference>
<evidence type="ECO:0000313" key="9">
    <source>
        <dbReference type="Proteomes" id="UP001158076"/>
    </source>
</evidence>
<gene>
    <name evidence="8" type="ORF">N7335_04840</name>
</gene>
<dbReference type="CDD" id="cd19488">
    <property type="entry name" value="KaiC-like_N"/>
    <property type="match status" value="1"/>
</dbReference>
<dbReference type="SUPFAM" id="SSF52540">
    <property type="entry name" value="P-loop containing nucleoside triphosphate hydrolases"/>
    <property type="match status" value="2"/>
</dbReference>
<name>A0A4S2BI38_STUST</name>
<dbReference type="PANTHER" id="PTHR42926:SF1">
    <property type="entry name" value="CIRCADIAN CLOCK OSCILLATOR PROTEIN KAIC 1"/>
    <property type="match status" value="1"/>
</dbReference>
<evidence type="ECO:0000256" key="3">
    <source>
        <dbReference type="ARBA" id="ARBA00022679"/>
    </source>
</evidence>
<dbReference type="GO" id="GO:0016787">
    <property type="term" value="F:hydrolase activity"/>
    <property type="evidence" value="ECO:0007669"/>
    <property type="project" value="UniProtKB-KW"/>
</dbReference>
<dbReference type="EMBL" id="JAODZE010000003">
    <property type="protein sequence ID" value="MDH0145710.1"/>
    <property type="molecule type" value="Genomic_DNA"/>
</dbReference>
<dbReference type="PRINTS" id="PR01874">
    <property type="entry name" value="DNAREPAIRADA"/>
</dbReference>
<evidence type="ECO:0000256" key="2">
    <source>
        <dbReference type="ARBA" id="ARBA00022553"/>
    </source>
</evidence>
<dbReference type="PIRSF" id="PIRSF039117">
    <property type="entry name" value="KaiC"/>
    <property type="match status" value="1"/>
</dbReference>
<evidence type="ECO:0000259" key="7">
    <source>
        <dbReference type="PROSITE" id="PS51146"/>
    </source>
</evidence>
<keyword evidence="3" id="KW-0808">Transferase</keyword>
<evidence type="ECO:0000313" key="8">
    <source>
        <dbReference type="EMBL" id="MDH0145710.1"/>
    </source>
</evidence>
<keyword evidence="6" id="KW-0378">Hydrolase</keyword>
<proteinExistence type="predicted"/>
<keyword evidence="4" id="KW-0677">Repeat</keyword>
<dbReference type="InterPro" id="IPR014774">
    <property type="entry name" value="KaiC-like_dom"/>
</dbReference>
<dbReference type="EC" id="2.7.11.1" evidence="1"/>
<evidence type="ECO:0000256" key="6">
    <source>
        <dbReference type="ARBA" id="ARBA00022801"/>
    </source>
</evidence>
<dbReference type="Pfam" id="PF06745">
    <property type="entry name" value="ATPase"/>
    <property type="match status" value="2"/>
</dbReference>
<dbReference type="SMART" id="SM00382">
    <property type="entry name" value="AAA"/>
    <property type="match status" value="2"/>
</dbReference>
<dbReference type="InterPro" id="IPR010624">
    <property type="entry name" value="KaiC_dom"/>
</dbReference>
<evidence type="ECO:0000256" key="4">
    <source>
        <dbReference type="ARBA" id="ARBA00022737"/>
    </source>
</evidence>
<dbReference type="AlphaFoldDB" id="A0A4S2BI38"/>
<organism evidence="8 9">
    <name type="scientific">Stutzerimonas stutzeri</name>
    <name type="common">Pseudomonas stutzeri</name>
    <dbReference type="NCBI Taxonomy" id="316"/>
    <lineage>
        <taxon>Bacteria</taxon>
        <taxon>Pseudomonadati</taxon>
        <taxon>Pseudomonadota</taxon>
        <taxon>Gammaproteobacteria</taxon>
        <taxon>Pseudomonadales</taxon>
        <taxon>Pseudomonadaceae</taxon>
        <taxon>Stutzerimonas</taxon>
    </lineage>
</organism>
<accession>A0A4S2BI38</accession>
<comment type="caution">
    <text evidence="8">The sequence shown here is derived from an EMBL/GenBank/DDBJ whole genome shotgun (WGS) entry which is preliminary data.</text>
</comment>
<feature type="domain" description="KaiC" evidence="7">
    <location>
        <begin position="257"/>
        <end position="489"/>
    </location>
</feature>
<dbReference type="Gene3D" id="3.40.50.300">
    <property type="entry name" value="P-loop containing nucleotide triphosphate hydrolases"/>
    <property type="match status" value="2"/>
</dbReference>
<dbReference type="GO" id="GO:0005524">
    <property type="term" value="F:ATP binding"/>
    <property type="evidence" value="ECO:0007669"/>
    <property type="project" value="InterPro"/>
</dbReference>
<evidence type="ECO:0000256" key="1">
    <source>
        <dbReference type="ARBA" id="ARBA00012513"/>
    </source>
</evidence>
<keyword evidence="2" id="KW-0597">Phosphoprotein</keyword>
<evidence type="ECO:0000256" key="5">
    <source>
        <dbReference type="ARBA" id="ARBA00022777"/>
    </source>
</evidence>
<sequence length="508" mass="56342">MTDTHDLDFPMDDEAQRISTGSEGLDNILGGGLDPNRMYLYEGSPGSGKTTIALQFLLEGVRRGERVLYVTLSETKAELELVAKRHGWSLDGIDVFELVSPETSLDPELELTVLHPAEMELSETTQQVFDRVSETNPTRVIFDSLSEMRLLAQSPLRYRRQVLALKHFFTTRRCTVILLDDQTSEMGDLQLHSISHGVVLLEQLAIDYGAERRRLRVIKMRGIQFRGGYHDFVIRKGGLQIYPRLIAAEHRSCFVGEVASSGNEMLDRMLGGGLERGTNALLVGAAGVGKSSLALTYAYAACQRGEQVAFFVFDENIGTLLTRGRALGMDIEPWIERGLLHLQQVDPAELSPGEFTAAVRHSVEMQGAGLVVLDSLNGYLHAMPDGKFLVLQMHELLSYLGQKGVVTIMVLAQHGLVGVMDTPIDISYLSDAVIMQRYFEHAGIIRRALSVVKKRSGRHENTIREYRFSPTGIQVGPPLSHFNGILSGTPEYTGDAAQLLKDEHDDTY</sequence>
<dbReference type="InterPro" id="IPR051347">
    <property type="entry name" value="Circadian_clock_KaiC-rel"/>
</dbReference>
<dbReference type="InterPro" id="IPR030665">
    <property type="entry name" value="KaiC"/>
</dbReference>
<dbReference type="PANTHER" id="PTHR42926">
    <property type="match status" value="1"/>
</dbReference>
<keyword evidence="5" id="KW-0418">Kinase</keyword>
<dbReference type="InterPro" id="IPR003593">
    <property type="entry name" value="AAA+_ATPase"/>
</dbReference>
<dbReference type="InterPro" id="IPR027417">
    <property type="entry name" value="P-loop_NTPase"/>
</dbReference>
<feature type="domain" description="KaiC" evidence="7">
    <location>
        <begin position="16"/>
        <end position="255"/>
    </location>
</feature>
<protein>
    <recommendedName>
        <fullName evidence="1">non-specific serine/threonine protein kinase</fullName>
        <ecNumber evidence="1">2.7.11.1</ecNumber>
    </recommendedName>
</protein>
<dbReference type="GO" id="GO:0004674">
    <property type="term" value="F:protein serine/threonine kinase activity"/>
    <property type="evidence" value="ECO:0007669"/>
    <property type="project" value="UniProtKB-EC"/>
</dbReference>